<evidence type="ECO:0000313" key="1">
    <source>
        <dbReference type="EMBL" id="SEL00000.1"/>
    </source>
</evidence>
<reference evidence="1 2" key="1">
    <citation type="submission" date="2016-10" db="EMBL/GenBank/DDBJ databases">
        <authorList>
            <person name="de Groot N.N."/>
        </authorList>
    </citation>
    <scope>NUCLEOTIDE SEQUENCE [LARGE SCALE GENOMIC DNA]</scope>
    <source>
        <strain evidence="1 2">DSM 100674</strain>
    </source>
</reference>
<dbReference type="STRING" id="1287727.SAMN05443999_10388"/>
<sequence length="478" mass="50814">MVPAAAAPAEVQAAVPGVVPAAVQAVPVPRAEGGTGAREHAASSTVCAARFAVWGSYADMPDLVRTITALGARHHRAPDPRLGHLTTGKAPHAIALQGAARIGPALQTVMPGWGLTVVPDAAPPDMPASTIRQSGPRHYEFRSWWGGAPLTGMGLAGATCGAVADLCQSYCDNRPGILGLHCGAVRIGTHLVAFTGPYRAGKTTLVTRLGADPDVTLFCDDVLPVLPDGQAVALGIQPRLRLPLPGGMSPAFRRHVARNLTIRDRRYGYVRTLHQAPHGTRAPLTALIVLSRQDDGPARLHHMQPGDAAAHLIRQNLADPGETETHYDRLAAMVERLFCLTLVYSDLEDAVALIRRTFDSARLPAPGIEIGPPLPPAPLESPAPAADLRQTFHRAQDVTDRVIGGDTFLWQMAGRNFFRLNPVAGAAWTLLECSTTGARIAATLTEVFPDTPPERISGDLADLLGHMMSRDLIRATNR</sequence>
<keyword evidence="2" id="KW-1185">Reference proteome</keyword>
<dbReference type="InterPro" id="IPR041881">
    <property type="entry name" value="PqqD_sf"/>
</dbReference>
<name>A0A1H7LM46_9RHOB</name>
<dbReference type="SUPFAM" id="SSF53795">
    <property type="entry name" value="PEP carboxykinase-like"/>
    <property type="match status" value="1"/>
</dbReference>
<dbReference type="Pfam" id="PF05402">
    <property type="entry name" value="PqqD"/>
    <property type="match status" value="1"/>
</dbReference>
<dbReference type="Gene3D" id="1.10.10.1150">
    <property type="entry name" value="Coenzyme PQQ synthesis protein D (PqqD)"/>
    <property type="match status" value="1"/>
</dbReference>
<dbReference type="AlphaFoldDB" id="A0A1H7LM46"/>
<dbReference type="EMBL" id="FOAG01000003">
    <property type="protein sequence ID" value="SEL00000.1"/>
    <property type="molecule type" value="Genomic_DNA"/>
</dbReference>
<organism evidence="1 2">
    <name type="scientific">Roseovarius azorensis</name>
    <dbReference type="NCBI Taxonomy" id="1287727"/>
    <lineage>
        <taxon>Bacteria</taxon>
        <taxon>Pseudomonadati</taxon>
        <taxon>Pseudomonadota</taxon>
        <taxon>Alphaproteobacteria</taxon>
        <taxon>Rhodobacterales</taxon>
        <taxon>Roseobacteraceae</taxon>
        <taxon>Roseovarius</taxon>
    </lineage>
</organism>
<dbReference type="InterPro" id="IPR008792">
    <property type="entry name" value="PQQD"/>
</dbReference>
<dbReference type="Proteomes" id="UP000199582">
    <property type="component" value="Unassembled WGS sequence"/>
</dbReference>
<proteinExistence type="predicted"/>
<protein>
    <submittedName>
        <fullName evidence="1">Coenzyme PQQ synthesis protein D (PqqD)</fullName>
    </submittedName>
</protein>
<accession>A0A1H7LM46</accession>
<gene>
    <name evidence="1" type="ORF">SAMN05443999_10388</name>
</gene>
<evidence type="ECO:0000313" key="2">
    <source>
        <dbReference type="Proteomes" id="UP000199582"/>
    </source>
</evidence>